<evidence type="ECO:0000259" key="15">
    <source>
        <dbReference type="Pfam" id="PF01507"/>
    </source>
</evidence>
<protein>
    <recommendedName>
        <fullName evidence="10 14">Adenosine 5'-phosphosulfate reductase</fullName>
        <shortName evidence="14">APS reductase</shortName>
        <ecNumber evidence="9 14">1.8.4.10</ecNumber>
    </recommendedName>
    <alternativeName>
        <fullName evidence="12 14">5'-adenylylsulfate reductase</fullName>
    </alternativeName>
    <alternativeName>
        <fullName evidence="11 14">Thioredoxin-dependent 5'-adenylylsulfate reductase</fullName>
    </alternativeName>
</protein>
<comment type="similarity">
    <text evidence="1 14">Belongs to the PAPS reductase family. CysH subfamily.</text>
</comment>
<reference evidence="16 17" key="2">
    <citation type="submission" date="2021-02" db="EMBL/GenBank/DDBJ databases">
        <title>Sulfurospirillum tamanensis sp. nov.</title>
        <authorList>
            <person name="Frolova A."/>
            <person name="Merkel A."/>
            <person name="Slobodkin A."/>
        </authorList>
    </citation>
    <scope>NUCLEOTIDE SEQUENCE [LARGE SCALE GENOMIC DNA]</scope>
    <source>
        <strain evidence="16 17">T05b</strain>
    </source>
</reference>
<keyword evidence="6 14" id="KW-0411">Iron-sulfur</keyword>
<keyword evidence="17" id="KW-1185">Reference proteome</keyword>
<keyword evidence="5 14" id="KW-0408">Iron</keyword>
<sequence length="233" mass="26876">MKDKIVIWREATQGKTTQEVLDYFLNTLHVKIAFASSLGVEDQVLSDLLYKTHPNPRIFTLDTGRLPAETYALLEKTRTYYGKPLEVFFPKAELVEPLVSEKGMFSFYASIKERKACCYVRKIEPLKRALAGLEVWMTGLRRAQSVTREKMECIEWDEANGLVKLNPLIEWSEEEVWEYVRTHNVPVNALHAKGYPSIGCAPCTRAVKEGEDVRSGRWWWENPEHKECGLHAK</sequence>
<evidence type="ECO:0000256" key="3">
    <source>
        <dbReference type="ARBA" id="ARBA00022723"/>
    </source>
</evidence>
<comment type="cofactor">
    <cofactor evidence="14">
        <name>[4Fe-4S] cluster</name>
        <dbReference type="ChEBI" id="CHEBI:49883"/>
    </cofactor>
    <text evidence="14">Binds 1 [4Fe-4S] cluster per subunit.</text>
</comment>
<evidence type="ECO:0000313" key="16">
    <source>
        <dbReference type="EMBL" id="MBN2964391.1"/>
    </source>
</evidence>
<evidence type="ECO:0000256" key="13">
    <source>
        <dbReference type="ARBA" id="ARBA00048441"/>
    </source>
</evidence>
<keyword evidence="2 14" id="KW-0963">Cytoplasm</keyword>
<dbReference type="PIRSF" id="PIRSF000857">
    <property type="entry name" value="PAPS_reductase"/>
    <property type="match status" value="1"/>
</dbReference>
<dbReference type="NCBIfam" id="TIGR00434">
    <property type="entry name" value="cysH"/>
    <property type="match status" value="1"/>
</dbReference>
<evidence type="ECO:0000256" key="9">
    <source>
        <dbReference type="ARBA" id="ARBA00024386"/>
    </source>
</evidence>
<proteinExistence type="inferred from homology"/>
<evidence type="ECO:0000313" key="17">
    <source>
        <dbReference type="Proteomes" id="UP000703590"/>
    </source>
</evidence>
<evidence type="ECO:0000256" key="10">
    <source>
        <dbReference type="ARBA" id="ARBA00029514"/>
    </source>
</evidence>
<name>A0ABS2WRT8_9BACT</name>
<evidence type="ECO:0000256" key="6">
    <source>
        <dbReference type="ARBA" id="ARBA00023014"/>
    </source>
</evidence>
<dbReference type="EMBL" id="JAFHKK010000011">
    <property type="protein sequence ID" value="MBN2964391.1"/>
    <property type="molecule type" value="Genomic_DNA"/>
</dbReference>
<feature type="binding site" evidence="14">
    <location>
        <position position="200"/>
    </location>
    <ligand>
        <name>[4Fe-4S] cluster</name>
        <dbReference type="ChEBI" id="CHEBI:49883"/>
    </ligand>
</feature>
<dbReference type="InterPro" id="IPR011798">
    <property type="entry name" value="APS_reductase"/>
</dbReference>
<feature type="binding site" evidence="14">
    <location>
        <position position="203"/>
    </location>
    <ligand>
        <name>[4Fe-4S] cluster</name>
        <dbReference type="ChEBI" id="CHEBI:49883"/>
    </ligand>
</feature>
<evidence type="ECO:0000256" key="11">
    <source>
        <dbReference type="ARBA" id="ARBA00030894"/>
    </source>
</evidence>
<keyword evidence="3 14" id="KW-0479">Metal-binding</keyword>
<evidence type="ECO:0000256" key="4">
    <source>
        <dbReference type="ARBA" id="ARBA00023002"/>
    </source>
</evidence>
<dbReference type="PANTHER" id="PTHR46482:SF9">
    <property type="entry name" value="5'-ADENYLYLSULFATE REDUCTASE 1, CHLOROPLASTIC"/>
    <property type="match status" value="1"/>
</dbReference>
<evidence type="ECO:0000256" key="8">
    <source>
        <dbReference type="ARBA" id="ARBA00024327"/>
    </source>
</evidence>
<dbReference type="Gene3D" id="3.40.50.620">
    <property type="entry name" value="HUPs"/>
    <property type="match status" value="1"/>
</dbReference>
<dbReference type="InterPro" id="IPR002500">
    <property type="entry name" value="PAPS_reduct_dom"/>
</dbReference>
<feature type="binding site" evidence="14">
    <location>
        <position position="117"/>
    </location>
    <ligand>
        <name>[4Fe-4S] cluster</name>
        <dbReference type="ChEBI" id="CHEBI:49883"/>
    </ligand>
</feature>
<dbReference type="NCBIfam" id="TIGR02055">
    <property type="entry name" value="APS_reductase"/>
    <property type="match status" value="1"/>
</dbReference>
<feature type="active site" description="Nucleophile; cysteine thiosulfonate intermediate" evidence="14">
    <location>
        <position position="228"/>
    </location>
</feature>
<dbReference type="PANTHER" id="PTHR46482">
    <property type="entry name" value="5'-ADENYLYLSULFATE REDUCTASE 3, CHLOROPLASTIC"/>
    <property type="match status" value="1"/>
</dbReference>
<evidence type="ECO:0000256" key="2">
    <source>
        <dbReference type="ARBA" id="ARBA00022490"/>
    </source>
</evidence>
<evidence type="ECO:0000256" key="12">
    <source>
        <dbReference type="ARBA" id="ARBA00032041"/>
    </source>
</evidence>
<dbReference type="Pfam" id="PF01507">
    <property type="entry name" value="PAPS_reduct"/>
    <property type="match status" value="1"/>
</dbReference>
<reference evidence="16 17" key="3">
    <citation type="submission" date="2021-02" db="EMBL/GenBank/DDBJ databases">
        <authorList>
            <person name="Merkel A.Y."/>
        </authorList>
    </citation>
    <scope>NUCLEOTIDE SEQUENCE [LARGE SCALE GENOMIC DNA]</scope>
    <source>
        <strain evidence="16 17">T05b</strain>
    </source>
</reference>
<feature type="domain" description="Phosphoadenosine phosphosulphate reductase" evidence="15">
    <location>
        <begin position="32"/>
        <end position="206"/>
    </location>
</feature>
<dbReference type="EC" id="1.8.4.10" evidence="9 14"/>
<dbReference type="InterPro" id="IPR004511">
    <property type="entry name" value="PAPS/APS_Rdtase"/>
</dbReference>
<evidence type="ECO:0000256" key="5">
    <source>
        <dbReference type="ARBA" id="ARBA00023004"/>
    </source>
</evidence>
<keyword evidence="4 14" id="KW-0560">Oxidoreductase</keyword>
<dbReference type="CDD" id="cd23945">
    <property type="entry name" value="PAPS_reductase"/>
    <property type="match status" value="1"/>
</dbReference>
<comment type="subcellular location">
    <subcellularLocation>
        <location evidence="14">Cytoplasm</location>
    </subcellularLocation>
</comment>
<dbReference type="NCBIfam" id="NF002537">
    <property type="entry name" value="PRK02090.1"/>
    <property type="match status" value="1"/>
</dbReference>
<dbReference type="RefSeq" id="WP_205458943.1">
    <property type="nucleotide sequence ID" value="NZ_JAFHKK010000011.1"/>
</dbReference>
<dbReference type="GO" id="GO:0004604">
    <property type="term" value="F:phosphoadenylyl-sulfate reductase (thioredoxin) activity"/>
    <property type="evidence" value="ECO:0007669"/>
    <property type="project" value="UniProtKB-EC"/>
</dbReference>
<gene>
    <name evidence="14" type="primary">cysH</name>
    <name evidence="16" type="ORF">JWV37_06335</name>
</gene>
<dbReference type="InterPro" id="IPR014729">
    <property type="entry name" value="Rossmann-like_a/b/a_fold"/>
</dbReference>
<comment type="catalytic activity">
    <reaction evidence="13 14">
        <text>[thioredoxin]-disulfide + sulfite + AMP + 2 H(+) = adenosine 5'-phosphosulfate + [thioredoxin]-dithiol</text>
        <dbReference type="Rhea" id="RHEA:21976"/>
        <dbReference type="Rhea" id="RHEA-COMP:10698"/>
        <dbReference type="Rhea" id="RHEA-COMP:10700"/>
        <dbReference type="ChEBI" id="CHEBI:15378"/>
        <dbReference type="ChEBI" id="CHEBI:17359"/>
        <dbReference type="ChEBI" id="CHEBI:29950"/>
        <dbReference type="ChEBI" id="CHEBI:50058"/>
        <dbReference type="ChEBI" id="CHEBI:58243"/>
        <dbReference type="ChEBI" id="CHEBI:456215"/>
        <dbReference type="EC" id="1.8.4.10"/>
    </reaction>
</comment>
<comment type="function">
    <text evidence="7 14">Catalyzes the formation of sulfite from adenosine 5'-phosphosulfate (APS) using thioredoxin as an electron donor.</text>
</comment>
<evidence type="ECO:0000256" key="1">
    <source>
        <dbReference type="ARBA" id="ARBA00009732"/>
    </source>
</evidence>
<comment type="pathway">
    <text evidence="8 14">Sulfur metabolism; hydrogen sulfide biosynthesis; sulfite from sulfate.</text>
</comment>
<dbReference type="SUPFAM" id="SSF52402">
    <property type="entry name" value="Adenine nucleotide alpha hydrolases-like"/>
    <property type="match status" value="1"/>
</dbReference>
<reference evidence="17" key="1">
    <citation type="submission" date="2021-02" db="EMBL/GenBank/DDBJ databases">
        <title>Sulfurospirillum tamanensis sp. nov.</title>
        <authorList>
            <person name="Merkel A.Y."/>
        </authorList>
    </citation>
    <scope>NUCLEOTIDE SEQUENCE [LARGE SCALE GENOMIC DNA]</scope>
    <source>
        <strain evidence="17">T05b</strain>
    </source>
</reference>
<accession>A0ABS2WRT8</accession>
<organism evidence="16 17">
    <name type="scientific">Sulfurospirillum tamanense</name>
    <dbReference type="NCBI Taxonomy" id="2813362"/>
    <lineage>
        <taxon>Bacteria</taxon>
        <taxon>Pseudomonadati</taxon>
        <taxon>Campylobacterota</taxon>
        <taxon>Epsilonproteobacteria</taxon>
        <taxon>Campylobacterales</taxon>
        <taxon>Sulfurospirillaceae</taxon>
        <taxon>Sulfurospirillum</taxon>
    </lineage>
</organism>
<evidence type="ECO:0000256" key="14">
    <source>
        <dbReference type="HAMAP-Rule" id="MF_00063"/>
    </source>
</evidence>
<feature type="binding site" evidence="14">
    <location>
        <position position="118"/>
    </location>
    <ligand>
        <name>[4Fe-4S] cluster</name>
        <dbReference type="ChEBI" id="CHEBI:49883"/>
    </ligand>
</feature>
<evidence type="ECO:0000256" key="7">
    <source>
        <dbReference type="ARBA" id="ARBA00024298"/>
    </source>
</evidence>
<dbReference type="HAMAP" id="MF_00063">
    <property type="entry name" value="CysH"/>
    <property type="match status" value="1"/>
</dbReference>
<dbReference type="Proteomes" id="UP000703590">
    <property type="component" value="Unassembled WGS sequence"/>
</dbReference>
<comment type="caution">
    <text evidence="16">The sequence shown here is derived from an EMBL/GenBank/DDBJ whole genome shotgun (WGS) entry which is preliminary data.</text>
</comment>